<evidence type="ECO:0000313" key="2">
    <source>
        <dbReference type="EMBL" id="MBM3332642.1"/>
    </source>
</evidence>
<organism evidence="2 3">
    <name type="scientific">candidate division WOR-3 bacterium</name>
    <dbReference type="NCBI Taxonomy" id="2052148"/>
    <lineage>
        <taxon>Bacteria</taxon>
        <taxon>Bacteria division WOR-3</taxon>
    </lineage>
</organism>
<dbReference type="Proteomes" id="UP000779900">
    <property type="component" value="Unassembled WGS sequence"/>
</dbReference>
<comment type="caution">
    <text evidence="2">The sequence shown here is derived from an EMBL/GenBank/DDBJ whole genome shotgun (WGS) entry which is preliminary data.</text>
</comment>
<gene>
    <name evidence="2" type="ORF">FJY68_12490</name>
</gene>
<dbReference type="AlphaFoldDB" id="A0A937XGE7"/>
<accession>A0A937XGE7</accession>
<reference evidence="2" key="1">
    <citation type="submission" date="2019-03" db="EMBL/GenBank/DDBJ databases">
        <title>Lake Tanganyika Metagenome-Assembled Genomes (MAGs).</title>
        <authorList>
            <person name="Tran P."/>
        </authorList>
    </citation>
    <scope>NUCLEOTIDE SEQUENCE</scope>
    <source>
        <strain evidence="2">K_DeepCast_150m_m2_040</strain>
    </source>
</reference>
<sequence length="104" mass="12046">MAKKNIEGIWDDVRVWLTDATKTALKEAEDLTRRGRLKMDLVRLSRELEKKMADLGVKVYGRCSRTPDAPIIVDDELRGLMRDIARIQADVEKSQQEYEAEKRV</sequence>
<feature type="coiled-coil region" evidence="1">
    <location>
        <begin position="77"/>
        <end position="104"/>
    </location>
</feature>
<evidence type="ECO:0000256" key="1">
    <source>
        <dbReference type="SAM" id="Coils"/>
    </source>
</evidence>
<proteinExistence type="predicted"/>
<evidence type="ECO:0000313" key="3">
    <source>
        <dbReference type="Proteomes" id="UP000779900"/>
    </source>
</evidence>
<protein>
    <submittedName>
        <fullName evidence="2">Uncharacterized protein</fullName>
    </submittedName>
</protein>
<dbReference type="EMBL" id="VGIR01000113">
    <property type="protein sequence ID" value="MBM3332642.1"/>
    <property type="molecule type" value="Genomic_DNA"/>
</dbReference>
<keyword evidence="1" id="KW-0175">Coiled coil</keyword>
<name>A0A937XGE7_UNCW3</name>